<dbReference type="CDD" id="cd13926">
    <property type="entry name" value="N-acetylmuramidase_GH108"/>
    <property type="match status" value="1"/>
</dbReference>
<keyword evidence="4" id="KW-1185">Reference proteome</keyword>
<dbReference type="Pfam" id="PF05838">
    <property type="entry name" value="Glyco_hydro_108"/>
    <property type="match status" value="1"/>
</dbReference>
<dbReference type="Pfam" id="PF09374">
    <property type="entry name" value="PG_binding_3"/>
    <property type="match status" value="1"/>
</dbReference>
<feature type="domain" description="TtsA-like Glycoside hydrolase family 108" evidence="1">
    <location>
        <begin position="7"/>
        <end position="91"/>
    </location>
</feature>
<evidence type="ECO:0000313" key="3">
    <source>
        <dbReference type="EMBL" id="SFM12730.1"/>
    </source>
</evidence>
<proteinExistence type="predicted"/>
<gene>
    <name evidence="3" type="ORF">SAMN05421863_101421</name>
</gene>
<name>A0A1I4NBS1_9PROT</name>
<dbReference type="Gene3D" id="1.20.141.10">
    <property type="entry name" value="Chitosanase, subunit A, domain 1"/>
    <property type="match status" value="1"/>
</dbReference>
<dbReference type="RefSeq" id="WP_074904827.1">
    <property type="nucleotide sequence ID" value="NZ_FOUB01000014.1"/>
</dbReference>
<reference evidence="4" key="1">
    <citation type="submission" date="2016-10" db="EMBL/GenBank/DDBJ databases">
        <authorList>
            <person name="Varghese N."/>
            <person name="Submissions S."/>
        </authorList>
    </citation>
    <scope>NUCLEOTIDE SEQUENCE [LARGE SCALE GENOMIC DNA]</scope>
    <source>
        <strain evidence="4">Nm44</strain>
    </source>
</reference>
<evidence type="ECO:0000259" key="1">
    <source>
        <dbReference type="Pfam" id="PF05838"/>
    </source>
</evidence>
<protein>
    <submittedName>
        <fullName evidence="3">Predicted Peptidoglycan domain-containing protein</fullName>
    </submittedName>
</protein>
<sequence>MVETIIDDIIRREGSFINHPADRGGPTKYGITAKTLGGWRRLGRAATSDEVAALTEAEAREIYRQQYIVEPGFDAITHPALQALLVDSGVHSDPKTAVHWLQTAVGVAADRVIGPKTLAAIAAADQNKLYSKVLASRVRHLGRLITNDPKQSVFAAGWMNRMAEFVEGTV</sequence>
<dbReference type="AlphaFoldDB" id="A0A1I4NBS1"/>
<dbReference type="OrthoDB" id="9815229at2"/>
<dbReference type="InterPro" id="IPR018537">
    <property type="entry name" value="Peptidoglycan-bd_3"/>
</dbReference>
<dbReference type="Proteomes" id="UP000183287">
    <property type="component" value="Unassembled WGS sequence"/>
</dbReference>
<evidence type="ECO:0000259" key="2">
    <source>
        <dbReference type="Pfam" id="PF09374"/>
    </source>
</evidence>
<evidence type="ECO:0000313" key="4">
    <source>
        <dbReference type="Proteomes" id="UP000183287"/>
    </source>
</evidence>
<dbReference type="InterPro" id="IPR008565">
    <property type="entry name" value="TtsA-like_GH18_dom"/>
</dbReference>
<dbReference type="SUPFAM" id="SSF53955">
    <property type="entry name" value="Lysozyme-like"/>
    <property type="match status" value="1"/>
</dbReference>
<feature type="domain" description="Peptidoglycan binding" evidence="2">
    <location>
        <begin position="97"/>
        <end position="162"/>
    </location>
</feature>
<organism evidence="3 4">
    <name type="scientific">Nitrosomonas communis</name>
    <dbReference type="NCBI Taxonomy" id="44574"/>
    <lineage>
        <taxon>Bacteria</taxon>
        <taxon>Pseudomonadati</taxon>
        <taxon>Pseudomonadota</taxon>
        <taxon>Betaproteobacteria</taxon>
        <taxon>Nitrosomonadales</taxon>
        <taxon>Nitrosomonadaceae</taxon>
        <taxon>Nitrosomonas</taxon>
    </lineage>
</organism>
<dbReference type="InterPro" id="IPR023346">
    <property type="entry name" value="Lysozyme-like_dom_sf"/>
</dbReference>
<dbReference type="EMBL" id="FOUB01000014">
    <property type="protein sequence ID" value="SFM12730.1"/>
    <property type="molecule type" value="Genomic_DNA"/>
</dbReference>
<accession>A0A1I4NBS1</accession>